<feature type="compositionally biased region" description="Low complexity" evidence="1">
    <location>
        <begin position="1"/>
        <end position="15"/>
    </location>
</feature>
<feature type="compositionally biased region" description="Low complexity" evidence="1">
    <location>
        <begin position="34"/>
        <end position="59"/>
    </location>
</feature>
<dbReference type="AlphaFoldDB" id="A0A1Y2CAZ1"/>
<feature type="region of interest" description="Disordered" evidence="1">
    <location>
        <begin position="290"/>
        <end position="355"/>
    </location>
</feature>
<feature type="compositionally biased region" description="Low complexity" evidence="1">
    <location>
        <begin position="221"/>
        <end position="237"/>
    </location>
</feature>
<accession>A0A1Y2CAZ1</accession>
<feature type="compositionally biased region" description="Low complexity" evidence="1">
    <location>
        <begin position="598"/>
        <end position="618"/>
    </location>
</feature>
<evidence type="ECO:0000256" key="2">
    <source>
        <dbReference type="SAM" id="Phobius"/>
    </source>
</evidence>
<feature type="region of interest" description="Disordered" evidence="1">
    <location>
        <begin position="595"/>
        <end position="618"/>
    </location>
</feature>
<dbReference type="InterPro" id="IPR019176">
    <property type="entry name" value="Cytochrome_B561-rel"/>
</dbReference>
<feature type="region of interest" description="Disordered" evidence="1">
    <location>
        <begin position="1"/>
        <end position="20"/>
    </location>
</feature>
<organism evidence="3 4">
    <name type="scientific">Rhizoclosmatium globosum</name>
    <dbReference type="NCBI Taxonomy" id="329046"/>
    <lineage>
        <taxon>Eukaryota</taxon>
        <taxon>Fungi</taxon>
        <taxon>Fungi incertae sedis</taxon>
        <taxon>Chytridiomycota</taxon>
        <taxon>Chytridiomycota incertae sedis</taxon>
        <taxon>Chytridiomycetes</taxon>
        <taxon>Chytridiales</taxon>
        <taxon>Chytriomycetaceae</taxon>
        <taxon>Rhizoclosmatium</taxon>
    </lineage>
</organism>
<protein>
    <submittedName>
        <fullName evidence="3">Uncharacterized protein</fullName>
    </submittedName>
</protein>
<dbReference type="Proteomes" id="UP000193642">
    <property type="component" value="Unassembled WGS sequence"/>
</dbReference>
<keyword evidence="4" id="KW-1185">Reference proteome</keyword>
<feature type="transmembrane region" description="Helical" evidence="2">
    <location>
        <begin position="126"/>
        <end position="148"/>
    </location>
</feature>
<feature type="compositionally biased region" description="Low complexity" evidence="1">
    <location>
        <begin position="307"/>
        <end position="327"/>
    </location>
</feature>
<dbReference type="GO" id="GO:0016020">
    <property type="term" value="C:membrane"/>
    <property type="evidence" value="ECO:0007669"/>
    <property type="project" value="TreeGrafter"/>
</dbReference>
<feature type="region of interest" description="Disordered" evidence="1">
    <location>
        <begin position="211"/>
        <end position="244"/>
    </location>
</feature>
<feature type="transmembrane region" description="Helical" evidence="2">
    <location>
        <begin position="96"/>
        <end position="120"/>
    </location>
</feature>
<dbReference type="PANTHER" id="PTHR21780:SF0">
    <property type="entry name" value="TRANSMEMBRANE PROTEIN 209"/>
    <property type="match status" value="1"/>
</dbReference>
<sequence length="676" mass="72364">MSPNQSQSQSQNQNQTQFYTPNETLSPLKKLLASTSKQSGPSSKQQQLLAQPTTTTTTTVQPIQPIKPKQWETPKLALVQSLHQSTAFSTLDSTRLVWNVFALVVLVATWAGGYLTLIAALTSTSYQSIITAFLVVLAVPTLNVSLLIPKLLKKDEKPNFSKVPLTPREKVLLGVDKKESFKPEELVAHQRSNGTPIKQQSFLRGSGSMNSSLFSTPLTRPSAASTTAASQPQTPAQNSTNANAKSLPQSIFASPSTSTLPNSPLTAQTSLLSTTTPIRDLNSLQRLLQESSDTTSTATLTPSNQKSPFPRSSTSSTPLRQSQPSLSTMPLSNAGKFQPASTSKPTTSTKKQDRIEGGFLIRDPLSVVTHLGVESVIDAWGEGMRWWISDRVVKVLVGRIEAWEKSVPSLGWDLANVGVGCVWGGGVLNPMAGGQQQQQPQSGFGGGSLFGAKPAATSLFGASQPATSSLFGGGASTSTFGGFGASTSTFGGSTQQPQQQPGTGPKPQNLYDLQNMYGTNPLAQERLKIETYLWMPEYPGSRSYVIDRIQALARSGGLASFQWDVSTSGTTGTALFSQSLSSVVGFFTAQRSINDKQSSTSTSTATPSNNNTTTATNTLPVKVPSDAEIVVHLVCKFFDEQMGGWNNAFTTKYYVGVEQKPGDLLDFHKKSTQVFN</sequence>
<keyword evidence="2" id="KW-1133">Transmembrane helix</keyword>
<feature type="region of interest" description="Disordered" evidence="1">
    <location>
        <begin position="486"/>
        <end position="508"/>
    </location>
</feature>
<dbReference type="EMBL" id="MCGO01000025">
    <property type="protein sequence ID" value="ORY43505.1"/>
    <property type="molecule type" value="Genomic_DNA"/>
</dbReference>
<feature type="region of interest" description="Disordered" evidence="1">
    <location>
        <begin position="30"/>
        <end position="65"/>
    </location>
</feature>
<reference evidence="3 4" key="1">
    <citation type="submission" date="2016-07" db="EMBL/GenBank/DDBJ databases">
        <title>Pervasive Adenine N6-methylation of Active Genes in Fungi.</title>
        <authorList>
            <consortium name="DOE Joint Genome Institute"/>
            <person name="Mondo S.J."/>
            <person name="Dannebaum R.O."/>
            <person name="Kuo R.C."/>
            <person name="Labutti K."/>
            <person name="Haridas S."/>
            <person name="Kuo A."/>
            <person name="Salamov A."/>
            <person name="Ahrendt S.R."/>
            <person name="Lipzen A."/>
            <person name="Sullivan W."/>
            <person name="Andreopoulos W.B."/>
            <person name="Clum A."/>
            <person name="Lindquist E."/>
            <person name="Daum C."/>
            <person name="Ramamoorthy G.K."/>
            <person name="Gryganskyi A."/>
            <person name="Culley D."/>
            <person name="Magnuson J.K."/>
            <person name="James T.Y."/>
            <person name="O'Malley M.A."/>
            <person name="Stajich J.E."/>
            <person name="Spatafora J.W."/>
            <person name="Visel A."/>
            <person name="Grigoriev I.V."/>
        </authorList>
    </citation>
    <scope>NUCLEOTIDE SEQUENCE [LARGE SCALE GENOMIC DNA]</scope>
    <source>
        <strain evidence="3 4">JEL800</strain>
    </source>
</reference>
<feature type="compositionally biased region" description="Low complexity" evidence="1">
    <location>
        <begin position="486"/>
        <end position="505"/>
    </location>
</feature>
<dbReference type="PANTHER" id="PTHR21780">
    <property type="entry name" value="TRANSMEMBRANE PROTEIN 209"/>
    <property type="match status" value="1"/>
</dbReference>
<feature type="compositionally biased region" description="Polar residues" evidence="1">
    <location>
        <begin position="290"/>
        <end position="306"/>
    </location>
</feature>
<keyword evidence="2" id="KW-0472">Membrane</keyword>
<proteinExistence type="predicted"/>
<keyword evidence="2" id="KW-0812">Transmembrane</keyword>
<name>A0A1Y2CAZ1_9FUNG</name>
<dbReference type="OrthoDB" id="2163209at2759"/>
<comment type="caution">
    <text evidence="3">The sequence shown here is derived from an EMBL/GenBank/DDBJ whole genome shotgun (WGS) entry which is preliminary data.</text>
</comment>
<gene>
    <name evidence="3" type="ORF">BCR33DRAFT_738744</name>
</gene>
<evidence type="ECO:0000313" key="3">
    <source>
        <dbReference type="EMBL" id="ORY43505.1"/>
    </source>
</evidence>
<evidence type="ECO:0000313" key="4">
    <source>
        <dbReference type="Proteomes" id="UP000193642"/>
    </source>
</evidence>
<evidence type="ECO:0000256" key="1">
    <source>
        <dbReference type="SAM" id="MobiDB-lite"/>
    </source>
</evidence>